<accession>A0A0H2WEX3</accession>
<proteinExistence type="predicted"/>
<gene>
    <name evidence="2" type="ordered locus">BMAA0693</name>
</gene>
<sequence length="173" mass="21219">MFRVARRSVAQPTRRAAARRRSRGLHIEREARKPRRPPARPPRRPGRHFQDVISRASDPGRQIQGVKSRASALRRNSAVFAARSGPDWLRQGWNRQRDQWRRERDWSRVRAQLRRELHTGRWRRCNWHRRRWGRCGWNTQQWHRAARQRRRGFAQALDDWRQRRMNRLQLHVI</sequence>
<dbReference type="KEGG" id="bma:BMAA0693"/>
<dbReference type="EMBL" id="CP000011">
    <property type="protein sequence ID" value="AAU47049.1"/>
    <property type="molecule type" value="Genomic_DNA"/>
</dbReference>
<keyword evidence="3" id="KW-1185">Reference proteome</keyword>
<dbReference type="HOGENOM" id="CLU_1544744_0_0_4"/>
<name>A0A0H2WEX3_BURMA</name>
<organism evidence="2 3">
    <name type="scientific">Burkholderia mallei (strain ATCC 23344)</name>
    <dbReference type="NCBI Taxonomy" id="243160"/>
    <lineage>
        <taxon>Bacteria</taxon>
        <taxon>Pseudomonadati</taxon>
        <taxon>Pseudomonadota</taxon>
        <taxon>Betaproteobacteria</taxon>
        <taxon>Burkholderiales</taxon>
        <taxon>Burkholderiaceae</taxon>
        <taxon>Burkholderia</taxon>
        <taxon>pseudomallei group</taxon>
    </lineage>
</organism>
<dbReference type="AlphaFoldDB" id="A0A0H2WEX3"/>
<evidence type="ECO:0000313" key="3">
    <source>
        <dbReference type="Proteomes" id="UP000006693"/>
    </source>
</evidence>
<reference evidence="2 3" key="1">
    <citation type="journal article" date="2004" name="Proc. Natl. Acad. Sci. U.S.A.">
        <title>Structural flexibility in the Burkholderia mallei genome.</title>
        <authorList>
            <person name="Nierman W.C."/>
            <person name="DeShazer D."/>
            <person name="Kim H.S."/>
            <person name="Tettelin H."/>
            <person name="Nelson K.E."/>
            <person name="Feldblyum T."/>
            <person name="Ulrich R.L."/>
            <person name="Ronning C.M."/>
            <person name="Brinkac L.M."/>
            <person name="Daugherty S.C."/>
            <person name="Davidsen T.D."/>
            <person name="Deboy R.T."/>
            <person name="Dimitrov G."/>
            <person name="Dodson R.J."/>
            <person name="Durkin A.S."/>
            <person name="Gwinn M.L."/>
            <person name="Haft D.H."/>
            <person name="Khouri H."/>
            <person name="Kolonay J.F."/>
            <person name="Madupu R."/>
            <person name="Mohammoud Y."/>
            <person name="Nelson W.C."/>
            <person name="Radune D."/>
            <person name="Romero C.M."/>
            <person name="Sarria S."/>
            <person name="Selengut J."/>
            <person name="Shamblin C."/>
            <person name="Sullivan S.A."/>
            <person name="White O."/>
            <person name="Yu Y."/>
            <person name="Zafar N."/>
            <person name="Zhou L."/>
            <person name="Fraser C.M."/>
        </authorList>
    </citation>
    <scope>NUCLEOTIDE SEQUENCE [LARGE SCALE GENOMIC DNA]</scope>
    <source>
        <strain evidence="2 3">ATCC 23344</strain>
    </source>
</reference>
<evidence type="ECO:0000256" key="1">
    <source>
        <dbReference type="SAM" id="MobiDB-lite"/>
    </source>
</evidence>
<dbReference type="Proteomes" id="UP000006693">
    <property type="component" value="Chromosome 2"/>
</dbReference>
<protein>
    <submittedName>
        <fullName evidence="2">Uncharacterized protein</fullName>
    </submittedName>
</protein>
<feature type="compositionally biased region" description="Basic residues" evidence="1">
    <location>
        <begin position="32"/>
        <end position="47"/>
    </location>
</feature>
<feature type="region of interest" description="Disordered" evidence="1">
    <location>
        <begin position="1"/>
        <end position="49"/>
    </location>
</feature>
<evidence type="ECO:0000313" key="2">
    <source>
        <dbReference type="EMBL" id="AAU47049.1"/>
    </source>
</evidence>